<dbReference type="SMR" id="A0A194VP62"/>
<evidence type="ECO:0000256" key="2">
    <source>
        <dbReference type="ARBA" id="ARBA00004613"/>
    </source>
</evidence>
<dbReference type="GO" id="GO:0005576">
    <property type="term" value="C:extracellular region"/>
    <property type="evidence" value="ECO:0007669"/>
    <property type="project" value="UniProtKB-SubCell"/>
</dbReference>
<comment type="subcellular location">
    <subcellularLocation>
        <location evidence="1">Membrane</location>
        <topology evidence="1">Lipid-anchor</topology>
        <topology evidence="1">GPI-anchor</topology>
    </subcellularLocation>
    <subcellularLocation>
        <location evidence="2">Secreted</location>
    </subcellularLocation>
</comment>
<feature type="signal peptide" evidence="10">
    <location>
        <begin position="1"/>
        <end position="20"/>
    </location>
</feature>
<keyword evidence="6 10" id="KW-0732">Signal</keyword>
<comment type="similarity">
    <text evidence="3">Belongs to the RBT5 family.</text>
</comment>
<sequence length="93" mass="10395">MQPINYILSFTVLTVGVAQAMPSDMTAAQLFETPSCLRDCIRNTEPISHCGGLNNFKCLCDSEPFIRDVYSCISRDCPDLLKMADGIKKKYCH</sequence>
<gene>
    <name evidence="12" type="ORF">VM1G_11357</name>
</gene>
<reference evidence="12" key="1">
    <citation type="submission" date="2014-12" db="EMBL/GenBank/DDBJ databases">
        <title>Genome Sequence of Valsa Canker Pathogens Uncovers a Specific Adaption of Colonization on Woody Bark.</title>
        <authorList>
            <person name="Yin Z."/>
            <person name="Liu H."/>
            <person name="Gao X."/>
            <person name="Li Z."/>
            <person name="Song N."/>
            <person name="Ke X."/>
            <person name="Dai Q."/>
            <person name="Wu Y."/>
            <person name="Sun Y."/>
            <person name="Xu J.-R."/>
            <person name="Kang Z.K."/>
            <person name="Wang L."/>
            <person name="Huang L."/>
        </authorList>
    </citation>
    <scope>NUCLEOTIDE SEQUENCE [LARGE SCALE GENOMIC DNA]</scope>
    <source>
        <strain evidence="12">03-8</strain>
    </source>
</reference>
<keyword evidence="8" id="KW-0449">Lipoprotein</keyword>
<comment type="caution">
    <text evidence="9">Lacks conserved residue(s) required for the propagation of feature annotation.</text>
</comment>
<dbReference type="InterPro" id="IPR008427">
    <property type="entry name" value="Extracellular_membr_CFEM_dom"/>
</dbReference>
<evidence type="ECO:0000256" key="7">
    <source>
        <dbReference type="ARBA" id="ARBA00023157"/>
    </source>
</evidence>
<keyword evidence="7" id="KW-1015">Disulfide bond</keyword>
<dbReference type="SMART" id="SM00747">
    <property type="entry name" value="CFEM"/>
    <property type="match status" value="1"/>
</dbReference>
<feature type="domain" description="CFEM" evidence="11">
    <location>
        <begin position="9"/>
        <end position="93"/>
    </location>
</feature>
<keyword evidence="13" id="KW-1185">Reference proteome</keyword>
<keyword evidence="4" id="KW-0964">Secreted</keyword>
<dbReference type="EMBL" id="CM003099">
    <property type="protein sequence ID" value="KUI65758.1"/>
    <property type="molecule type" value="Genomic_DNA"/>
</dbReference>
<evidence type="ECO:0000256" key="8">
    <source>
        <dbReference type="ARBA" id="ARBA00023288"/>
    </source>
</evidence>
<dbReference type="Proteomes" id="UP000078559">
    <property type="component" value="Chromosome 2"/>
</dbReference>
<evidence type="ECO:0000259" key="11">
    <source>
        <dbReference type="PROSITE" id="PS52012"/>
    </source>
</evidence>
<keyword evidence="5" id="KW-0325">Glycoprotein</keyword>
<keyword evidence="5" id="KW-0472">Membrane</keyword>
<dbReference type="GO" id="GO:0098552">
    <property type="term" value="C:side of membrane"/>
    <property type="evidence" value="ECO:0007669"/>
    <property type="project" value="UniProtKB-KW"/>
</dbReference>
<name>A0A194VP62_CYTMA</name>
<evidence type="ECO:0000256" key="6">
    <source>
        <dbReference type="ARBA" id="ARBA00022729"/>
    </source>
</evidence>
<evidence type="ECO:0000256" key="4">
    <source>
        <dbReference type="ARBA" id="ARBA00022525"/>
    </source>
</evidence>
<dbReference type="PROSITE" id="PS52012">
    <property type="entry name" value="CFEM"/>
    <property type="match status" value="1"/>
</dbReference>
<evidence type="ECO:0000256" key="1">
    <source>
        <dbReference type="ARBA" id="ARBA00004589"/>
    </source>
</evidence>
<organism evidence="12 13">
    <name type="scientific">Cytospora mali</name>
    <name type="common">Apple Valsa canker fungus</name>
    <name type="synonym">Valsa mali</name>
    <dbReference type="NCBI Taxonomy" id="578113"/>
    <lineage>
        <taxon>Eukaryota</taxon>
        <taxon>Fungi</taxon>
        <taxon>Dikarya</taxon>
        <taxon>Ascomycota</taxon>
        <taxon>Pezizomycotina</taxon>
        <taxon>Sordariomycetes</taxon>
        <taxon>Sordariomycetidae</taxon>
        <taxon>Diaporthales</taxon>
        <taxon>Cytosporaceae</taxon>
        <taxon>Cytospora</taxon>
    </lineage>
</organism>
<dbReference type="Pfam" id="PF05730">
    <property type="entry name" value="CFEM"/>
    <property type="match status" value="1"/>
</dbReference>
<evidence type="ECO:0000256" key="3">
    <source>
        <dbReference type="ARBA" id="ARBA00010031"/>
    </source>
</evidence>
<evidence type="ECO:0000256" key="9">
    <source>
        <dbReference type="PROSITE-ProRule" id="PRU01356"/>
    </source>
</evidence>
<evidence type="ECO:0000313" key="13">
    <source>
        <dbReference type="Proteomes" id="UP000078559"/>
    </source>
</evidence>
<dbReference type="AlphaFoldDB" id="A0A194VP62"/>
<accession>A0A194VP62</accession>
<keyword evidence="5" id="KW-0336">GPI-anchor</keyword>
<evidence type="ECO:0000313" key="12">
    <source>
        <dbReference type="EMBL" id="KUI65758.1"/>
    </source>
</evidence>
<evidence type="ECO:0000256" key="10">
    <source>
        <dbReference type="SAM" id="SignalP"/>
    </source>
</evidence>
<protein>
    <submittedName>
        <fullName evidence="12">Covalently-linked cell wall protein 14</fullName>
    </submittedName>
</protein>
<evidence type="ECO:0000256" key="5">
    <source>
        <dbReference type="ARBA" id="ARBA00022622"/>
    </source>
</evidence>
<proteinExistence type="inferred from homology"/>
<feature type="chain" id="PRO_5008266728" evidence="10">
    <location>
        <begin position="21"/>
        <end position="93"/>
    </location>
</feature>